<protein>
    <submittedName>
        <fullName evidence="1">Uncharacterized protein</fullName>
    </submittedName>
</protein>
<sequence>MCGAGFRSGKPKPRISGVRHKGDTAVFPCFSAVVKKAVSHKKAAPAGRLFRGALSGGWQSAA</sequence>
<dbReference type="AlphaFoldDB" id="A0AAE6BPS7"/>
<accession>A0AAE6BPS7</accession>
<dbReference type="EMBL" id="CP039907">
    <property type="protein sequence ID" value="QCM01409.1"/>
    <property type="molecule type" value="Genomic_DNA"/>
</dbReference>
<evidence type="ECO:0000313" key="1">
    <source>
        <dbReference type="EMBL" id="QCM01409.1"/>
    </source>
</evidence>
<organism evidence="1 2">
    <name type="scientific">Agrobacterium tumefaciens</name>
    <dbReference type="NCBI Taxonomy" id="358"/>
    <lineage>
        <taxon>Bacteria</taxon>
        <taxon>Pseudomonadati</taxon>
        <taxon>Pseudomonadota</taxon>
        <taxon>Alphaproteobacteria</taxon>
        <taxon>Hyphomicrobiales</taxon>
        <taxon>Rhizobiaceae</taxon>
        <taxon>Rhizobium/Agrobacterium group</taxon>
        <taxon>Agrobacterium</taxon>
        <taxon>Agrobacterium tumefaciens complex</taxon>
    </lineage>
</organism>
<proteinExistence type="predicted"/>
<reference evidence="1 2" key="1">
    <citation type="submission" date="2019-04" db="EMBL/GenBank/DDBJ databases">
        <title>Complete genome sequence of Agrobacterium tumefaciens CFBP6624.</title>
        <authorList>
            <person name="Haryono M."/>
            <person name="Lin Y.-C."/>
            <person name="Lai E.-M."/>
            <person name="Kuo C.-H."/>
        </authorList>
    </citation>
    <scope>NUCLEOTIDE SEQUENCE [LARGE SCALE GENOMIC DNA]</scope>
    <source>
        <strain evidence="1 2">CFBP6624</strain>
    </source>
</reference>
<dbReference type="Proteomes" id="UP000298646">
    <property type="component" value="Chromosome circular"/>
</dbReference>
<name>A0AAE6BPS7_AGRTU</name>
<gene>
    <name evidence="1" type="ORF">CFBP6624_06930</name>
</gene>
<evidence type="ECO:0000313" key="2">
    <source>
        <dbReference type="Proteomes" id="UP000298646"/>
    </source>
</evidence>